<dbReference type="PANTHER" id="PTHR10742:SF410">
    <property type="entry name" value="LYSINE-SPECIFIC HISTONE DEMETHYLASE 2"/>
    <property type="match status" value="1"/>
</dbReference>
<dbReference type="GO" id="GO:0004497">
    <property type="term" value="F:monooxygenase activity"/>
    <property type="evidence" value="ECO:0007669"/>
    <property type="project" value="UniProtKB-KW"/>
</dbReference>
<dbReference type="EMBL" id="RBKS01000001">
    <property type="protein sequence ID" value="RKR75153.1"/>
    <property type="molecule type" value="Genomic_DNA"/>
</dbReference>
<dbReference type="InterPro" id="IPR036188">
    <property type="entry name" value="FAD/NAD-bd_sf"/>
</dbReference>
<dbReference type="PANTHER" id="PTHR10742">
    <property type="entry name" value="FLAVIN MONOAMINE OXIDASE"/>
    <property type="match status" value="1"/>
</dbReference>
<dbReference type="Gene3D" id="1.10.405.40">
    <property type="match status" value="1"/>
</dbReference>
<dbReference type="Gene3D" id="3.90.660.10">
    <property type="match status" value="1"/>
</dbReference>
<dbReference type="Gene3D" id="3.50.50.60">
    <property type="entry name" value="FAD/NAD(P)-binding domain"/>
    <property type="match status" value="1"/>
</dbReference>
<dbReference type="Pfam" id="PF01593">
    <property type="entry name" value="Amino_oxidase"/>
    <property type="match status" value="1"/>
</dbReference>
<evidence type="ECO:0000313" key="3">
    <source>
        <dbReference type="Proteomes" id="UP000280008"/>
    </source>
</evidence>
<keyword evidence="2" id="KW-0503">Monooxygenase</keyword>
<keyword evidence="2" id="KW-0560">Oxidoreductase</keyword>
<comment type="caution">
    <text evidence="2">The sequence shown here is derived from an EMBL/GenBank/DDBJ whole genome shotgun (WGS) entry which is preliminary data.</text>
</comment>
<keyword evidence="3" id="KW-1185">Reference proteome</keyword>
<organism evidence="2 3">
    <name type="scientific">Frondihabitans australicus</name>
    <dbReference type="NCBI Taxonomy" id="386892"/>
    <lineage>
        <taxon>Bacteria</taxon>
        <taxon>Bacillati</taxon>
        <taxon>Actinomycetota</taxon>
        <taxon>Actinomycetes</taxon>
        <taxon>Micrococcales</taxon>
        <taxon>Microbacteriaceae</taxon>
        <taxon>Frondihabitans</taxon>
    </lineage>
</organism>
<reference evidence="2 3" key="1">
    <citation type="submission" date="2018-10" db="EMBL/GenBank/DDBJ databases">
        <title>Sequencing the genomes of 1000 actinobacteria strains.</title>
        <authorList>
            <person name="Klenk H.-P."/>
        </authorList>
    </citation>
    <scope>NUCLEOTIDE SEQUENCE [LARGE SCALE GENOMIC DNA]</scope>
    <source>
        <strain evidence="2 3">DSM 17894</strain>
    </source>
</reference>
<protein>
    <submittedName>
        <fullName evidence="2">Lysine 2-monooxygenase</fullName>
    </submittedName>
</protein>
<dbReference type="Proteomes" id="UP000280008">
    <property type="component" value="Unassembled WGS sequence"/>
</dbReference>
<proteinExistence type="predicted"/>
<evidence type="ECO:0000259" key="1">
    <source>
        <dbReference type="Pfam" id="PF01593"/>
    </source>
</evidence>
<feature type="domain" description="Amine oxidase" evidence="1">
    <location>
        <begin position="75"/>
        <end position="556"/>
    </location>
</feature>
<sequence length="586" mass="63815">MRAPVSLCRMTDAPPAPGTAAAAEAAAAEAALPPVTMFGPDFPFGYDDWLANPAGIGSVPEARHGEPVAIIGGGIAGMVAAYELMNLGLRPVVYEGARIGGRLRSVPFSGSGRDAEQTDIVAELGGMRFPVSSTTLYHYVDLLSLDSAPFPNPLTPASGSTVVDLEGETFYARSLDDLPPLFREVADAWDSALDRILHLGGLQSAIRDRDASRLKEIWNALVEAWDDRSFYEFVASSDEFANLSFRHREVFGQVGFGTGGWDSDFANTMLEILRVVVTNCDTDQRLIVGGAEQVPRGLWARRSRGAAHWPDGTSVASLNDGEPRPSVTRLARGADGRLGVTDESGETRHYEAALVTCQSWLLTTQIQTDESLFSQKMWMALDRTRYMQSSKTFVMVDRPFWKDVDPATGRDVMSMTLTDRLTRGTYLFDNGPDRPGVICLTYSWMSDALKMLPHPVERRVELALEALGHIYPGLDIRSHIVGDPITVSWEDDPHFLGAFKGALPGHYRYNQRMYAHFMQQGTPDAERGLFIAGDDVSFTPAWAEGAVQTSLNAVWGIMNHFGGASAPGNPGPGDVFDELGPIALPE</sequence>
<name>A0A495IGK7_9MICO</name>
<dbReference type="InterPro" id="IPR050281">
    <property type="entry name" value="Flavin_monoamine_oxidase"/>
</dbReference>
<dbReference type="SUPFAM" id="SSF51905">
    <property type="entry name" value="FAD/NAD(P)-binding domain"/>
    <property type="match status" value="1"/>
</dbReference>
<evidence type="ECO:0000313" key="2">
    <source>
        <dbReference type="EMBL" id="RKR75153.1"/>
    </source>
</evidence>
<dbReference type="SUPFAM" id="SSF54373">
    <property type="entry name" value="FAD-linked reductases, C-terminal domain"/>
    <property type="match status" value="1"/>
</dbReference>
<dbReference type="InterPro" id="IPR002937">
    <property type="entry name" value="Amino_oxidase"/>
</dbReference>
<dbReference type="AlphaFoldDB" id="A0A495IGK7"/>
<accession>A0A495IGK7</accession>
<gene>
    <name evidence="2" type="ORF">C8E83_2291</name>
</gene>